<dbReference type="Gene3D" id="1.10.3730.20">
    <property type="match status" value="1"/>
</dbReference>
<dbReference type="PANTHER" id="PTHR22911:SF76">
    <property type="entry name" value="EAMA DOMAIN-CONTAINING PROTEIN"/>
    <property type="match status" value="1"/>
</dbReference>
<dbReference type="PROSITE" id="PS51257">
    <property type="entry name" value="PROKAR_LIPOPROTEIN"/>
    <property type="match status" value="1"/>
</dbReference>
<feature type="transmembrane region" description="Helical" evidence="1">
    <location>
        <begin position="275"/>
        <end position="293"/>
    </location>
</feature>
<evidence type="ECO:0000313" key="3">
    <source>
        <dbReference type="EMBL" id="GGJ26337.1"/>
    </source>
</evidence>
<dbReference type="PANTHER" id="PTHR22911">
    <property type="entry name" value="ACYL-MALONYL CONDENSING ENZYME-RELATED"/>
    <property type="match status" value="1"/>
</dbReference>
<dbReference type="InterPro" id="IPR037185">
    <property type="entry name" value="EmrE-like"/>
</dbReference>
<protein>
    <submittedName>
        <fullName evidence="3">Membrane protein</fullName>
    </submittedName>
</protein>
<feature type="transmembrane region" description="Helical" evidence="1">
    <location>
        <begin position="99"/>
        <end position="121"/>
    </location>
</feature>
<reference evidence="4" key="1">
    <citation type="journal article" date="2019" name="Int. J. Syst. Evol. Microbiol.">
        <title>The Global Catalogue of Microorganisms (GCM) 10K type strain sequencing project: providing services to taxonomists for standard genome sequencing and annotation.</title>
        <authorList>
            <consortium name="The Broad Institute Genomics Platform"/>
            <consortium name="The Broad Institute Genome Sequencing Center for Infectious Disease"/>
            <person name="Wu L."/>
            <person name="Ma J."/>
        </authorList>
    </citation>
    <scope>NUCLEOTIDE SEQUENCE [LARGE SCALE GENOMIC DNA]</scope>
    <source>
        <strain evidence="4">JCM 14370</strain>
    </source>
</reference>
<dbReference type="SUPFAM" id="SSF103481">
    <property type="entry name" value="Multidrug resistance efflux transporter EmrE"/>
    <property type="match status" value="2"/>
</dbReference>
<sequence length="302" mass="31828">MTSRVQLPLVLTLGVLAVSCAAVLIRFASNAHPEHTPLFSLVVAAGRLTLASLVLLPFTLRGLGRQKLSRRAWGFTLASGVMLALHFMTWITSLSYTSIASSTALATTTPVWVALIAWIFLKTPPSMQTLAGIGVALAGGALVAFGQDTTLTAPNPLLGNMLALVGAMCAGAYFMLGRQAQHEGVPTQLYAGLAYGAGALTLLPLPVLTGVGYQAPLEAYFWIAMLALIPQLIGHTSFNWAMKRIDPTLVTLLILLEPIGSSLLAMLFFKEFPGSQVILGGVVLLLGVAVASYPTRSRAQTA</sequence>
<feature type="domain" description="EamA" evidence="2">
    <location>
        <begin position="11"/>
        <end position="143"/>
    </location>
</feature>
<gene>
    <name evidence="3" type="ORF">GCM10008938_10620</name>
</gene>
<name>A0ABQ2CXN3_9DEIO</name>
<dbReference type="EMBL" id="BMOD01000002">
    <property type="protein sequence ID" value="GGJ26337.1"/>
    <property type="molecule type" value="Genomic_DNA"/>
</dbReference>
<feature type="transmembrane region" description="Helical" evidence="1">
    <location>
        <begin position="72"/>
        <end position="93"/>
    </location>
</feature>
<dbReference type="Pfam" id="PF00892">
    <property type="entry name" value="EamA"/>
    <property type="match status" value="2"/>
</dbReference>
<evidence type="ECO:0000313" key="4">
    <source>
        <dbReference type="Proteomes" id="UP000632222"/>
    </source>
</evidence>
<feature type="transmembrane region" description="Helical" evidence="1">
    <location>
        <begin position="128"/>
        <end position="145"/>
    </location>
</feature>
<feature type="transmembrane region" description="Helical" evidence="1">
    <location>
        <begin position="219"/>
        <end position="242"/>
    </location>
</feature>
<feature type="domain" description="EamA" evidence="2">
    <location>
        <begin position="158"/>
        <end position="292"/>
    </location>
</feature>
<accession>A0ABQ2CXN3</accession>
<feature type="transmembrane region" description="Helical" evidence="1">
    <location>
        <begin position="37"/>
        <end position="60"/>
    </location>
</feature>
<evidence type="ECO:0000256" key="1">
    <source>
        <dbReference type="SAM" id="Phobius"/>
    </source>
</evidence>
<keyword evidence="1" id="KW-0472">Membrane</keyword>
<dbReference type="Proteomes" id="UP000632222">
    <property type="component" value="Unassembled WGS sequence"/>
</dbReference>
<organism evidence="3 4">
    <name type="scientific">Deinococcus roseus</name>
    <dbReference type="NCBI Taxonomy" id="392414"/>
    <lineage>
        <taxon>Bacteria</taxon>
        <taxon>Thermotogati</taxon>
        <taxon>Deinococcota</taxon>
        <taxon>Deinococci</taxon>
        <taxon>Deinococcales</taxon>
        <taxon>Deinococcaceae</taxon>
        <taxon>Deinococcus</taxon>
    </lineage>
</organism>
<evidence type="ECO:0000259" key="2">
    <source>
        <dbReference type="Pfam" id="PF00892"/>
    </source>
</evidence>
<feature type="transmembrane region" description="Helical" evidence="1">
    <location>
        <begin position="249"/>
        <end position="269"/>
    </location>
</feature>
<feature type="transmembrane region" description="Helical" evidence="1">
    <location>
        <begin position="157"/>
        <end position="177"/>
    </location>
</feature>
<proteinExistence type="predicted"/>
<keyword evidence="1" id="KW-0812">Transmembrane</keyword>
<keyword evidence="4" id="KW-1185">Reference proteome</keyword>
<comment type="caution">
    <text evidence="3">The sequence shown here is derived from an EMBL/GenBank/DDBJ whole genome shotgun (WGS) entry which is preliminary data.</text>
</comment>
<feature type="transmembrane region" description="Helical" evidence="1">
    <location>
        <begin position="189"/>
        <end position="213"/>
    </location>
</feature>
<dbReference type="RefSeq" id="WP_189000949.1">
    <property type="nucleotide sequence ID" value="NZ_BMOD01000002.1"/>
</dbReference>
<dbReference type="InterPro" id="IPR000620">
    <property type="entry name" value="EamA_dom"/>
</dbReference>
<keyword evidence="1" id="KW-1133">Transmembrane helix</keyword>